<dbReference type="AlphaFoldDB" id="A0A3S1CCE2"/>
<evidence type="ECO:0000313" key="3">
    <source>
        <dbReference type="Proteomes" id="UP000276103"/>
    </source>
</evidence>
<organism evidence="2 3">
    <name type="scientific">Trichormus variabilis SAG 1403-4b</name>
    <dbReference type="NCBI Taxonomy" id="447716"/>
    <lineage>
        <taxon>Bacteria</taxon>
        <taxon>Bacillati</taxon>
        <taxon>Cyanobacteriota</taxon>
        <taxon>Cyanophyceae</taxon>
        <taxon>Nostocales</taxon>
        <taxon>Nostocaceae</taxon>
        <taxon>Trichormus</taxon>
    </lineage>
</organism>
<keyword evidence="3" id="KW-1185">Reference proteome</keyword>
<accession>A0A3S1CCE2</accession>
<name>A0A3S1CCE2_ANAVA</name>
<gene>
    <name evidence="2" type="ORF">DSM107003_10870</name>
</gene>
<reference evidence="2 3" key="1">
    <citation type="journal article" date="2019" name="Genome Biol. Evol.">
        <title>Day and night: Metabolic profiles and evolutionary relationships of six axenic non-marine cyanobacteria.</title>
        <authorList>
            <person name="Will S.E."/>
            <person name="Henke P."/>
            <person name="Boedeker C."/>
            <person name="Huang S."/>
            <person name="Brinkmann H."/>
            <person name="Rohde M."/>
            <person name="Jarek M."/>
            <person name="Friedl T."/>
            <person name="Seufert S."/>
            <person name="Schumacher M."/>
            <person name="Overmann J."/>
            <person name="Neumann-Schaal M."/>
            <person name="Petersen J."/>
        </authorList>
    </citation>
    <scope>NUCLEOTIDE SEQUENCE [LARGE SCALE GENOMIC DNA]</scope>
    <source>
        <strain evidence="2 3">SAG 1403-4b</strain>
    </source>
</reference>
<sequence length="54" mass="6029">MLMNKVGPTPTVRKTPNGGKKKPSSKRMMFMIFCECFNFVVTANVQDFGVKDAT</sequence>
<comment type="caution">
    <text evidence="2">The sequence shown here is derived from an EMBL/GenBank/DDBJ whole genome shotgun (WGS) entry which is preliminary data.</text>
</comment>
<evidence type="ECO:0000256" key="1">
    <source>
        <dbReference type="SAM" id="MobiDB-lite"/>
    </source>
</evidence>
<proteinExistence type="predicted"/>
<feature type="region of interest" description="Disordered" evidence="1">
    <location>
        <begin position="1"/>
        <end position="24"/>
    </location>
</feature>
<dbReference type="EMBL" id="RSCM01000002">
    <property type="protein sequence ID" value="RUS99068.1"/>
    <property type="molecule type" value="Genomic_DNA"/>
</dbReference>
<protein>
    <submittedName>
        <fullName evidence="2">Uncharacterized protein</fullName>
    </submittedName>
</protein>
<evidence type="ECO:0000313" key="2">
    <source>
        <dbReference type="EMBL" id="RUS99068.1"/>
    </source>
</evidence>
<dbReference type="Proteomes" id="UP000276103">
    <property type="component" value="Unassembled WGS sequence"/>
</dbReference>